<keyword evidence="3" id="KW-1185">Reference proteome</keyword>
<reference evidence="3" key="2">
    <citation type="submission" date="2015-01" db="EMBL/GenBank/DDBJ databases">
        <title>Evolutionary Origins and Diversification of the Mycorrhizal Mutualists.</title>
        <authorList>
            <consortium name="DOE Joint Genome Institute"/>
            <consortium name="Mycorrhizal Genomics Consortium"/>
            <person name="Kohler A."/>
            <person name="Kuo A."/>
            <person name="Nagy L.G."/>
            <person name="Floudas D."/>
            <person name="Copeland A."/>
            <person name="Barry K.W."/>
            <person name="Cichocki N."/>
            <person name="Veneault-Fourrey C."/>
            <person name="LaButti K."/>
            <person name="Lindquist E.A."/>
            <person name="Lipzen A."/>
            <person name="Lundell T."/>
            <person name="Morin E."/>
            <person name="Murat C."/>
            <person name="Riley R."/>
            <person name="Ohm R."/>
            <person name="Sun H."/>
            <person name="Tunlid A."/>
            <person name="Henrissat B."/>
            <person name="Grigoriev I.V."/>
            <person name="Hibbett D.S."/>
            <person name="Martin F."/>
        </authorList>
    </citation>
    <scope>NUCLEOTIDE SEQUENCE [LARGE SCALE GENOMIC DNA]</scope>
    <source>
        <strain evidence="3">MUT 4182</strain>
    </source>
</reference>
<accession>A0A0C3L1X8</accession>
<evidence type="ECO:0000313" key="3">
    <source>
        <dbReference type="Proteomes" id="UP000054248"/>
    </source>
</evidence>
<reference evidence="2 3" key="1">
    <citation type="submission" date="2014-04" db="EMBL/GenBank/DDBJ databases">
        <authorList>
            <consortium name="DOE Joint Genome Institute"/>
            <person name="Kuo A."/>
            <person name="Girlanda M."/>
            <person name="Perotto S."/>
            <person name="Kohler A."/>
            <person name="Nagy L.G."/>
            <person name="Floudas D."/>
            <person name="Copeland A."/>
            <person name="Barry K.W."/>
            <person name="Cichocki N."/>
            <person name="Veneault-Fourrey C."/>
            <person name="LaButti K."/>
            <person name="Lindquist E.A."/>
            <person name="Lipzen A."/>
            <person name="Lundell T."/>
            <person name="Morin E."/>
            <person name="Murat C."/>
            <person name="Sun H."/>
            <person name="Tunlid A."/>
            <person name="Henrissat B."/>
            <person name="Grigoriev I.V."/>
            <person name="Hibbett D.S."/>
            <person name="Martin F."/>
            <person name="Nordberg H.P."/>
            <person name="Cantor M.N."/>
            <person name="Hua S.X."/>
        </authorList>
    </citation>
    <scope>NUCLEOTIDE SEQUENCE [LARGE SCALE GENOMIC DNA]</scope>
    <source>
        <strain evidence="2 3">MUT 4182</strain>
    </source>
</reference>
<feature type="compositionally biased region" description="Polar residues" evidence="1">
    <location>
        <begin position="411"/>
        <end position="421"/>
    </location>
</feature>
<feature type="compositionally biased region" description="Low complexity" evidence="1">
    <location>
        <begin position="489"/>
        <end position="503"/>
    </location>
</feature>
<feature type="compositionally biased region" description="Polar residues" evidence="1">
    <location>
        <begin position="149"/>
        <end position="168"/>
    </location>
</feature>
<name>A0A0C3L1X8_9AGAM</name>
<organism evidence="2 3">
    <name type="scientific">Tulasnella calospora MUT 4182</name>
    <dbReference type="NCBI Taxonomy" id="1051891"/>
    <lineage>
        <taxon>Eukaryota</taxon>
        <taxon>Fungi</taxon>
        <taxon>Dikarya</taxon>
        <taxon>Basidiomycota</taxon>
        <taxon>Agaricomycotina</taxon>
        <taxon>Agaricomycetes</taxon>
        <taxon>Cantharellales</taxon>
        <taxon>Tulasnellaceae</taxon>
        <taxon>Tulasnella</taxon>
    </lineage>
</organism>
<feature type="compositionally biased region" description="Pro residues" evidence="1">
    <location>
        <begin position="170"/>
        <end position="184"/>
    </location>
</feature>
<evidence type="ECO:0000256" key="1">
    <source>
        <dbReference type="SAM" id="MobiDB-lite"/>
    </source>
</evidence>
<feature type="compositionally biased region" description="Polar residues" evidence="1">
    <location>
        <begin position="289"/>
        <end position="299"/>
    </location>
</feature>
<dbReference type="HOGENOM" id="CLU_463960_0_0_1"/>
<feature type="region of interest" description="Disordered" evidence="1">
    <location>
        <begin position="1"/>
        <end position="321"/>
    </location>
</feature>
<proteinExistence type="predicted"/>
<dbReference type="STRING" id="1051891.A0A0C3L1X8"/>
<feature type="compositionally biased region" description="Polar residues" evidence="1">
    <location>
        <begin position="524"/>
        <end position="565"/>
    </location>
</feature>
<dbReference type="OrthoDB" id="2162994at2759"/>
<feature type="compositionally biased region" description="Polar residues" evidence="1">
    <location>
        <begin position="308"/>
        <end position="319"/>
    </location>
</feature>
<feature type="compositionally biased region" description="Basic and acidic residues" evidence="1">
    <location>
        <begin position="16"/>
        <end position="29"/>
    </location>
</feature>
<feature type="compositionally biased region" description="Basic and acidic residues" evidence="1">
    <location>
        <begin position="358"/>
        <end position="381"/>
    </location>
</feature>
<evidence type="ECO:0000313" key="2">
    <source>
        <dbReference type="EMBL" id="KIO27748.1"/>
    </source>
</evidence>
<sequence length="588" mass="63511">MESTLLGLKADSSDEFTPRLPEEGQDLVRRSGRATGTVTEDDKIDSTEEISPSLLLTGVVTSRIRPRNSSIGSVDEPGSATSRSDPLDETTTTKRRRRLSTDEADSIEVAVEGERQRKRIRADAGPAALSTSAAPNIARRDSARLNESPGGQSPQFEFPYNQPQNGQTDMPPPLEYGLPKPPGTEPRQRGSEAGIVPPQLHIAERQYQGTRHGPRGNSDFTLASALAPTSAVPTPMTHRSPIPSGSKDSSVKSPYPRHAQLYARSSGDIRVGSFEISGGIMGGPRTDSQHTGINLNQMDPSAAPTGAAQGSQPQGQVAQGTKMAMNLWQALGPTLLASLRPAPFTSSSLDEPPPPIDSGRRFPFERQDSAMSVEGRDKDRSLGMPRQELGNRGRSQQLQYPGPGPAVKPTLNAQGQRTCRQCGQPGRYKDGKCVEKWGPGPAGPGTLCERCRRKMKRVERRGTQDAGFLGQQIPLQALSSTQPQPPQLSPRQYYPPQSQPSYPREGQQYSLGEATPAREFQFQPPLSANSPTWVQGSKDWNTEGSYAWTGNITSPTSLQPKSNQPAPAKPQKRRAQTFSPPASPPLAD</sequence>
<feature type="region of interest" description="Disordered" evidence="1">
    <location>
        <begin position="340"/>
        <end position="588"/>
    </location>
</feature>
<dbReference type="EMBL" id="KN823004">
    <property type="protein sequence ID" value="KIO27748.1"/>
    <property type="molecule type" value="Genomic_DNA"/>
</dbReference>
<gene>
    <name evidence="2" type="ORF">M407DRAFT_7162</name>
</gene>
<dbReference type="AlphaFoldDB" id="A0A0C3L1X8"/>
<dbReference type="Proteomes" id="UP000054248">
    <property type="component" value="Unassembled WGS sequence"/>
</dbReference>
<protein>
    <submittedName>
        <fullName evidence="2">Uncharacterized protein</fullName>
    </submittedName>
</protein>